<evidence type="ECO:0000259" key="8">
    <source>
        <dbReference type="PROSITE" id="PS50850"/>
    </source>
</evidence>
<feature type="transmembrane region" description="Helical" evidence="7">
    <location>
        <begin position="160"/>
        <end position="184"/>
    </location>
</feature>
<evidence type="ECO:0000256" key="4">
    <source>
        <dbReference type="ARBA" id="ARBA00022692"/>
    </source>
</evidence>
<dbReference type="Pfam" id="PF07690">
    <property type="entry name" value="MFS_1"/>
    <property type="match status" value="1"/>
</dbReference>
<proteinExistence type="predicted"/>
<feature type="transmembrane region" description="Helical" evidence="7">
    <location>
        <begin position="355"/>
        <end position="376"/>
    </location>
</feature>
<sequence>MIKDYKRWIVLLLVSSMLFLIVVDVTVLYTALPRLTHDLNASASEKLWIMNAYPLIVAGLLPAAGMLTDRIGHKTLFICGLPLFALASLCAAFSPTATTLIASRGFLAVGAAMSMPATLSIVRQVFSDSQERAIAIGIWSAVASGGAALGPLIGGMLLEHFWWGSVFLINVPIVLLVLPFSIWLIPKFAGHGNHKIDYLSSVLILIGLISAIYALKELGKPYTQWNEVTITGVIAVIFLTLFTLRQRKQTHPMIDFGLFKNRFFSIGILMAVLSMVIIVGIELLLSQRLQLVAGFTPLNAALVILPIPIGSVLASPLAGYFLTRLGEIRLIIAGFMLTLIGNLWLIAVYQTTSPMVLIGSLFLIGFGLGIIFTTASTSIMLSVADKQAGMAASIEDVAYELGSVIGVTFMGSLMSTVYTLKLVLPDSLAINDAAYDSLDEALIVAEKLPNDVASLVISQANLAFENAFFVVLIATAIMTALSLFFLPYCLRHTVRKKTINHNSLLDK</sequence>
<dbReference type="InterPro" id="IPR011701">
    <property type="entry name" value="MFS"/>
</dbReference>
<protein>
    <submittedName>
        <fullName evidence="9">Methyl viologen resistance protein SmvA</fullName>
    </submittedName>
</protein>
<name>A0A0G4QGZ9_9GAMM</name>
<feature type="domain" description="Major facilitator superfamily (MFS) profile" evidence="8">
    <location>
        <begin position="10"/>
        <end position="491"/>
    </location>
</feature>
<dbReference type="EMBL" id="CVRY01000007">
    <property type="protein sequence ID" value="CRL65020.1"/>
    <property type="molecule type" value="Genomic_DNA"/>
</dbReference>
<dbReference type="GO" id="GO:0022857">
    <property type="term" value="F:transmembrane transporter activity"/>
    <property type="evidence" value="ECO:0007669"/>
    <property type="project" value="InterPro"/>
</dbReference>
<feature type="transmembrane region" description="Helical" evidence="7">
    <location>
        <begin position="330"/>
        <end position="349"/>
    </location>
</feature>
<keyword evidence="2" id="KW-0813">Transport</keyword>
<feature type="transmembrane region" description="Helical" evidence="7">
    <location>
        <begin position="9"/>
        <end position="32"/>
    </location>
</feature>
<feature type="transmembrane region" description="Helical" evidence="7">
    <location>
        <begin position="75"/>
        <end position="95"/>
    </location>
</feature>
<dbReference type="PANTHER" id="PTHR42718">
    <property type="entry name" value="MAJOR FACILITATOR SUPERFAMILY MULTIDRUG TRANSPORTER MFSC"/>
    <property type="match status" value="1"/>
</dbReference>
<feature type="transmembrane region" description="Helical" evidence="7">
    <location>
        <begin position="397"/>
        <end position="418"/>
    </location>
</feature>
<keyword evidence="6 7" id="KW-0472">Membrane</keyword>
<evidence type="ECO:0000256" key="3">
    <source>
        <dbReference type="ARBA" id="ARBA00022475"/>
    </source>
</evidence>
<feature type="transmembrane region" description="Helical" evidence="7">
    <location>
        <begin position="134"/>
        <end position="154"/>
    </location>
</feature>
<reference evidence="10" key="1">
    <citation type="submission" date="2015-06" db="EMBL/GenBank/DDBJ databases">
        <authorList>
            <person name="Urmite Genomes"/>
        </authorList>
    </citation>
    <scope>NUCLEOTIDE SEQUENCE [LARGE SCALE GENOMIC DNA]</scope>
    <source>
        <strain evidence="10">CSUR P1867</strain>
    </source>
</reference>
<keyword evidence="4 7" id="KW-0812">Transmembrane</keyword>
<organism evidence="9 10">
    <name type="scientific">Proteus penneri</name>
    <dbReference type="NCBI Taxonomy" id="102862"/>
    <lineage>
        <taxon>Bacteria</taxon>
        <taxon>Pseudomonadati</taxon>
        <taxon>Pseudomonadota</taxon>
        <taxon>Gammaproteobacteria</taxon>
        <taxon>Enterobacterales</taxon>
        <taxon>Morganellaceae</taxon>
        <taxon>Proteus</taxon>
    </lineage>
</organism>
<evidence type="ECO:0000313" key="10">
    <source>
        <dbReference type="Proteomes" id="UP000183920"/>
    </source>
</evidence>
<feature type="transmembrane region" description="Helical" evidence="7">
    <location>
        <begin position="196"/>
        <end position="215"/>
    </location>
</feature>
<dbReference type="SUPFAM" id="SSF103473">
    <property type="entry name" value="MFS general substrate transporter"/>
    <property type="match status" value="1"/>
</dbReference>
<dbReference type="AlphaFoldDB" id="A0A0G4QGZ9"/>
<dbReference type="PROSITE" id="PS50850">
    <property type="entry name" value="MFS"/>
    <property type="match status" value="1"/>
</dbReference>
<feature type="transmembrane region" description="Helical" evidence="7">
    <location>
        <begin position="52"/>
        <end position="68"/>
    </location>
</feature>
<dbReference type="Proteomes" id="UP000183920">
    <property type="component" value="Unassembled WGS sequence"/>
</dbReference>
<accession>A0A0G4QGZ9</accession>
<feature type="transmembrane region" description="Helical" evidence="7">
    <location>
        <begin position="467"/>
        <end position="490"/>
    </location>
</feature>
<dbReference type="InterPro" id="IPR020846">
    <property type="entry name" value="MFS_dom"/>
</dbReference>
<dbReference type="GO" id="GO:0005886">
    <property type="term" value="C:plasma membrane"/>
    <property type="evidence" value="ECO:0007669"/>
    <property type="project" value="UniProtKB-SubCell"/>
</dbReference>
<evidence type="ECO:0000256" key="1">
    <source>
        <dbReference type="ARBA" id="ARBA00004651"/>
    </source>
</evidence>
<evidence type="ECO:0000256" key="5">
    <source>
        <dbReference type="ARBA" id="ARBA00022989"/>
    </source>
</evidence>
<dbReference type="PANTHER" id="PTHR42718:SF47">
    <property type="entry name" value="METHYL VIOLOGEN RESISTANCE PROTEIN SMVA"/>
    <property type="match status" value="1"/>
</dbReference>
<feature type="transmembrane region" description="Helical" evidence="7">
    <location>
        <begin position="298"/>
        <end position="323"/>
    </location>
</feature>
<feature type="transmembrane region" description="Helical" evidence="7">
    <location>
        <begin position="264"/>
        <end position="286"/>
    </location>
</feature>
<evidence type="ECO:0000256" key="7">
    <source>
        <dbReference type="SAM" id="Phobius"/>
    </source>
</evidence>
<gene>
    <name evidence="9" type="primary">smvA</name>
    <name evidence="9" type="ORF">BN1804_03293</name>
</gene>
<feature type="transmembrane region" description="Helical" evidence="7">
    <location>
        <begin position="101"/>
        <end position="122"/>
    </location>
</feature>
<keyword evidence="3" id="KW-1003">Cell membrane</keyword>
<dbReference type="RefSeq" id="WP_072064965.1">
    <property type="nucleotide sequence ID" value="NZ_CVRY01000007.1"/>
</dbReference>
<comment type="subcellular location">
    <subcellularLocation>
        <location evidence="1">Cell membrane</location>
        <topology evidence="1">Multi-pass membrane protein</topology>
    </subcellularLocation>
</comment>
<feature type="transmembrane region" description="Helical" evidence="7">
    <location>
        <begin position="227"/>
        <end position="244"/>
    </location>
</feature>
<dbReference type="CDD" id="cd17321">
    <property type="entry name" value="MFS_MMR_MDR_like"/>
    <property type="match status" value="1"/>
</dbReference>
<dbReference type="Gene3D" id="1.20.1720.10">
    <property type="entry name" value="Multidrug resistance protein D"/>
    <property type="match status" value="1"/>
</dbReference>
<keyword evidence="5 7" id="KW-1133">Transmembrane helix</keyword>
<evidence type="ECO:0000256" key="2">
    <source>
        <dbReference type="ARBA" id="ARBA00022448"/>
    </source>
</evidence>
<evidence type="ECO:0000313" key="9">
    <source>
        <dbReference type="EMBL" id="CRL65020.1"/>
    </source>
</evidence>
<dbReference type="InterPro" id="IPR036259">
    <property type="entry name" value="MFS_trans_sf"/>
</dbReference>
<evidence type="ECO:0000256" key="6">
    <source>
        <dbReference type="ARBA" id="ARBA00023136"/>
    </source>
</evidence>
<dbReference type="Gene3D" id="1.20.1250.20">
    <property type="entry name" value="MFS general substrate transporter like domains"/>
    <property type="match status" value="1"/>
</dbReference>